<dbReference type="SMART" id="SM00182">
    <property type="entry name" value="CULLIN"/>
    <property type="match status" value="1"/>
</dbReference>
<dbReference type="FunFam" id="1.10.10.10:FF:000014">
    <property type="entry name" value="Cullin 1"/>
    <property type="match status" value="1"/>
</dbReference>
<keyword evidence="9" id="KW-1185">Reference proteome</keyword>
<dbReference type="Gene3D" id="3.30.230.130">
    <property type="entry name" value="Cullin, Chain C, Domain 2"/>
    <property type="match status" value="1"/>
</dbReference>
<dbReference type="SMART" id="SM00884">
    <property type="entry name" value="Cullin_Nedd8"/>
    <property type="match status" value="1"/>
</dbReference>
<dbReference type="GO" id="GO:0031625">
    <property type="term" value="F:ubiquitin protein ligase binding"/>
    <property type="evidence" value="ECO:0007669"/>
    <property type="project" value="InterPro"/>
</dbReference>
<dbReference type="SUPFAM" id="SSF75632">
    <property type="entry name" value="Cullin homology domain"/>
    <property type="match status" value="1"/>
</dbReference>
<dbReference type="SUPFAM" id="SSF74788">
    <property type="entry name" value="Cullin repeat-like"/>
    <property type="match status" value="1"/>
</dbReference>
<evidence type="ECO:0000256" key="4">
    <source>
        <dbReference type="PROSITE-ProRule" id="PRU00330"/>
    </source>
</evidence>
<dbReference type="InterPro" id="IPR016159">
    <property type="entry name" value="Cullin_repeat-like_dom_sf"/>
</dbReference>
<dbReference type="InterPro" id="IPR016158">
    <property type="entry name" value="Cullin_homology"/>
</dbReference>
<dbReference type="RefSeq" id="XP_062718208.1">
    <property type="nucleotide sequence ID" value="XM_062869950.1"/>
</dbReference>
<evidence type="ECO:0000256" key="1">
    <source>
        <dbReference type="ARBA" id="ARBA00006019"/>
    </source>
</evidence>
<accession>A0AAJ0GM18</accession>
<feature type="compositionally biased region" description="Low complexity" evidence="6">
    <location>
        <begin position="1"/>
        <end position="24"/>
    </location>
</feature>
<sequence length="966" mass="107654">MPPSPQAATSARPPSPSSSAPSSTNRRRRVDSDPDPTRPHFASGNEGSATARPDSKRPRSEHYISPTTTIATPTTTSTMSAKVQGKRPEIIDLTGPGSNSGASPAPQRHHHHTQSSYSYQHHHPQQQRPATVLQPHLGSRKLIVKNLRPFPTTTTTTTAASASTSASSPTASITAYYQRVYTELDEALSAIFAGKTPAQPMERLYRGVEDIVRKGEAQELTERLRARCDAWLNGREMLRGLWEKYAAAVQHAETGGKNDDDDGRGGGSYGWESSADRPGDVLLREVVGRWRRWNEVVFVVRGLYSYLDRAYLRMLPSEGGRGKQGINEMGIELFKKAVFGSVKGGAVSPQGKAVLEGVCRLVDYDRRIDERRDDALLKDAIAMLRLCGVYGKAFEPMFLDRSHWAFEREASEASAGSELKGYIGYVRALLEQEGARCDGFNFESTTKRQLLEDAHRVLIEEYSEKLLDSGSVARLLEAHDVESMTALYELLKLSGLQKRLKGPWEQYIRQTGVAVVSDTSRGDDMVIRLLELRRSLDIMIRDAFSKDDVFSYALRESFGHFINDKKSASTWNTGTSKVGEMIAKYIDMLLRGGLKSLPASLLSDGKDRAEAERSGMASTADEDAELDRQLDNGLELFRFIEGKDIFEAFYKKDLARRLLLGRSASQDAERSMLSKLKVECGSSFTHNLEQMFKDQELAKEEMASYKEWLAGTGQNTSSVELTVNILSAAAWPTFPDVKVLLPKEVAEQINTFTRYYKTKHTGRRLTWKHNMAHCVIKAQFNRGPKELLVSAAQAAVLVLFNEVDDDTDGTSMAGVLAYEQISHSTGLQGAELDRTLQSLACGKARVLTKYPRGKEVNPTDTFTVNKAFTDPKFRVKINQVQLKETKEENRETHQRVAADRQFETQAAIVRIMKSRKKLTEPQLVAEVINQTKSRGAMDPADIKANIEKLIDKDYLDREGTVLTYLA</sequence>
<feature type="compositionally biased region" description="Basic and acidic residues" evidence="6">
    <location>
        <begin position="53"/>
        <end position="62"/>
    </location>
</feature>
<dbReference type="InterPro" id="IPR001373">
    <property type="entry name" value="Cullin_N"/>
</dbReference>
<reference evidence="8" key="1">
    <citation type="journal article" date="2023" name="Mol. Phylogenet. Evol.">
        <title>Genome-scale phylogeny and comparative genomics of the fungal order Sordariales.</title>
        <authorList>
            <person name="Hensen N."/>
            <person name="Bonometti L."/>
            <person name="Westerberg I."/>
            <person name="Brannstrom I.O."/>
            <person name="Guillou S."/>
            <person name="Cros-Aarteil S."/>
            <person name="Calhoun S."/>
            <person name="Haridas S."/>
            <person name="Kuo A."/>
            <person name="Mondo S."/>
            <person name="Pangilinan J."/>
            <person name="Riley R."/>
            <person name="LaButti K."/>
            <person name="Andreopoulos B."/>
            <person name="Lipzen A."/>
            <person name="Chen C."/>
            <person name="Yan M."/>
            <person name="Daum C."/>
            <person name="Ng V."/>
            <person name="Clum A."/>
            <person name="Steindorff A."/>
            <person name="Ohm R.A."/>
            <person name="Martin F."/>
            <person name="Silar P."/>
            <person name="Natvig D.O."/>
            <person name="Lalanne C."/>
            <person name="Gautier V."/>
            <person name="Ament-Velasquez S.L."/>
            <person name="Kruys A."/>
            <person name="Hutchinson M.I."/>
            <person name="Powell A.J."/>
            <person name="Barry K."/>
            <person name="Miller A.N."/>
            <person name="Grigoriev I.V."/>
            <person name="Debuchy R."/>
            <person name="Gladieux P."/>
            <person name="Hiltunen Thoren M."/>
            <person name="Johannesson H."/>
        </authorList>
    </citation>
    <scope>NUCLEOTIDE SEQUENCE</scope>
    <source>
        <strain evidence="8">CBS 333.67</strain>
    </source>
</reference>
<dbReference type="Pfam" id="PF00888">
    <property type="entry name" value="Cullin"/>
    <property type="match status" value="1"/>
</dbReference>
<dbReference type="InterPro" id="IPR059120">
    <property type="entry name" value="Cullin-like_AB"/>
</dbReference>
<name>A0AAJ0GM18_9PEZI</name>
<proteinExistence type="inferred from homology"/>
<dbReference type="Pfam" id="PF10557">
    <property type="entry name" value="Cullin_Nedd8"/>
    <property type="match status" value="1"/>
</dbReference>
<protein>
    <submittedName>
        <fullName evidence="8">Cullin family-domain-containing protein</fullName>
    </submittedName>
</protein>
<feature type="domain" description="Cullin family profile" evidence="7">
    <location>
        <begin position="577"/>
        <end position="840"/>
    </location>
</feature>
<evidence type="ECO:0000256" key="6">
    <source>
        <dbReference type="SAM" id="MobiDB-lite"/>
    </source>
</evidence>
<dbReference type="Proteomes" id="UP001273166">
    <property type="component" value="Unassembled WGS sequence"/>
</dbReference>
<dbReference type="AlphaFoldDB" id="A0AAJ0GM18"/>
<evidence type="ECO:0000256" key="3">
    <source>
        <dbReference type="ARBA" id="ARBA00022843"/>
    </source>
</evidence>
<dbReference type="FunFam" id="1.20.1310.10:FF:000031">
    <property type="entry name" value="Ubiquitin ligase subunit CulD"/>
    <property type="match status" value="1"/>
</dbReference>
<feature type="region of interest" description="Disordered" evidence="6">
    <location>
        <begin position="1"/>
        <end position="130"/>
    </location>
</feature>
<dbReference type="GeneID" id="87888779"/>
<gene>
    <name evidence="8" type="ORF">B0T15DRAFT_542906</name>
</gene>
<comment type="caution">
    <text evidence="8">The sequence shown here is derived from an EMBL/GenBank/DDBJ whole genome shotgun (WGS) entry which is preliminary data.</text>
</comment>
<keyword evidence="2" id="KW-1017">Isopeptide bond</keyword>
<organism evidence="8 9">
    <name type="scientific">Chaetomium strumarium</name>
    <dbReference type="NCBI Taxonomy" id="1170767"/>
    <lineage>
        <taxon>Eukaryota</taxon>
        <taxon>Fungi</taxon>
        <taxon>Dikarya</taxon>
        <taxon>Ascomycota</taxon>
        <taxon>Pezizomycotina</taxon>
        <taxon>Sordariomycetes</taxon>
        <taxon>Sordariomycetidae</taxon>
        <taxon>Sordariales</taxon>
        <taxon>Chaetomiaceae</taxon>
        <taxon>Chaetomium</taxon>
    </lineage>
</organism>
<dbReference type="Gene3D" id="1.10.10.10">
    <property type="entry name" value="Winged helix-like DNA-binding domain superfamily/Winged helix DNA-binding domain"/>
    <property type="match status" value="1"/>
</dbReference>
<dbReference type="Pfam" id="PF26557">
    <property type="entry name" value="Cullin_AB"/>
    <property type="match status" value="1"/>
</dbReference>
<feature type="compositionally biased region" description="Low complexity" evidence="6">
    <location>
        <begin position="64"/>
        <end position="78"/>
    </location>
</feature>
<dbReference type="SUPFAM" id="SSF46785">
    <property type="entry name" value="Winged helix' DNA-binding domain"/>
    <property type="match status" value="1"/>
</dbReference>
<dbReference type="PANTHER" id="PTHR11932">
    <property type="entry name" value="CULLIN"/>
    <property type="match status" value="1"/>
</dbReference>
<dbReference type="InterPro" id="IPR036390">
    <property type="entry name" value="WH_DNA-bd_sf"/>
</dbReference>
<dbReference type="InterPro" id="IPR045093">
    <property type="entry name" value="Cullin"/>
</dbReference>
<dbReference type="GO" id="GO:0006511">
    <property type="term" value="P:ubiquitin-dependent protein catabolic process"/>
    <property type="evidence" value="ECO:0007669"/>
    <property type="project" value="InterPro"/>
</dbReference>
<dbReference type="InterPro" id="IPR036388">
    <property type="entry name" value="WH-like_DNA-bd_sf"/>
</dbReference>
<dbReference type="PROSITE" id="PS50069">
    <property type="entry name" value="CULLIN_2"/>
    <property type="match status" value="1"/>
</dbReference>
<comment type="similarity">
    <text evidence="1 4 5">Belongs to the cullin family.</text>
</comment>
<evidence type="ECO:0000259" key="7">
    <source>
        <dbReference type="PROSITE" id="PS50069"/>
    </source>
</evidence>
<dbReference type="Gene3D" id="1.20.1310.10">
    <property type="entry name" value="Cullin Repeats"/>
    <property type="match status" value="4"/>
</dbReference>
<evidence type="ECO:0000256" key="2">
    <source>
        <dbReference type="ARBA" id="ARBA00022499"/>
    </source>
</evidence>
<dbReference type="EMBL" id="JAUDZG010000007">
    <property type="protein sequence ID" value="KAK3302428.1"/>
    <property type="molecule type" value="Genomic_DNA"/>
</dbReference>
<reference evidence="8" key="2">
    <citation type="submission" date="2023-06" db="EMBL/GenBank/DDBJ databases">
        <authorList>
            <consortium name="Lawrence Berkeley National Laboratory"/>
            <person name="Mondo S.J."/>
            <person name="Hensen N."/>
            <person name="Bonometti L."/>
            <person name="Westerberg I."/>
            <person name="Brannstrom I.O."/>
            <person name="Guillou S."/>
            <person name="Cros-Aarteil S."/>
            <person name="Calhoun S."/>
            <person name="Haridas S."/>
            <person name="Kuo A."/>
            <person name="Pangilinan J."/>
            <person name="Riley R."/>
            <person name="Labutti K."/>
            <person name="Andreopoulos B."/>
            <person name="Lipzen A."/>
            <person name="Chen C."/>
            <person name="Yanf M."/>
            <person name="Daum C."/>
            <person name="Ng V."/>
            <person name="Clum A."/>
            <person name="Steindorff A."/>
            <person name="Ohm R."/>
            <person name="Martin F."/>
            <person name="Silar P."/>
            <person name="Natvig D."/>
            <person name="Lalanne C."/>
            <person name="Gautier V."/>
            <person name="Ament-Velasquez S.L."/>
            <person name="Kruys A."/>
            <person name="Hutchinson M.I."/>
            <person name="Powell A.J."/>
            <person name="Barry K."/>
            <person name="Miller A.N."/>
            <person name="Grigoriev I.V."/>
            <person name="Debuchy R."/>
            <person name="Gladieux P."/>
            <person name="Thoren M.H."/>
            <person name="Johannesson H."/>
        </authorList>
    </citation>
    <scope>NUCLEOTIDE SEQUENCE</scope>
    <source>
        <strain evidence="8">CBS 333.67</strain>
    </source>
</reference>
<dbReference type="InterPro" id="IPR036317">
    <property type="entry name" value="Cullin_homology_sf"/>
</dbReference>
<dbReference type="InterPro" id="IPR019559">
    <property type="entry name" value="Cullin_neddylation_domain"/>
</dbReference>
<evidence type="ECO:0000256" key="5">
    <source>
        <dbReference type="RuleBase" id="RU003829"/>
    </source>
</evidence>
<keyword evidence="3" id="KW-0832">Ubl conjugation</keyword>
<evidence type="ECO:0000313" key="8">
    <source>
        <dbReference type="EMBL" id="KAK3302428.1"/>
    </source>
</evidence>
<evidence type="ECO:0000313" key="9">
    <source>
        <dbReference type="Proteomes" id="UP001273166"/>
    </source>
</evidence>
<feature type="region of interest" description="Disordered" evidence="6">
    <location>
        <begin position="253"/>
        <end position="275"/>
    </location>
</feature>